<dbReference type="CDD" id="cd18032">
    <property type="entry name" value="DEXHc_RE_I_III_res"/>
    <property type="match status" value="1"/>
</dbReference>
<dbReference type="PROSITE" id="PS51192">
    <property type="entry name" value="HELICASE_ATP_BIND_1"/>
    <property type="match status" value="1"/>
</dbReference>
<dbReference type="CDD" id="cd18799">
    <property type="entry name" value="SF2_C_EcoAI-like"/>
    <property type="match status" value="1"/>
</dbReference>
<dbReference type="HOGENOM" id="CLU_014765_0_0_1"/>
<dbReference type="OrthoDB" id="16911at2759"/>
<dbReference type="EMBL" id="AMGX01000005">
    <property type="protein sequence ID" value="EXJ72990.1"/>
    <property type="molecule type" value="Genomic_DNA"/>
</dbReference>
<evidence type="ECO:0000256" key="1">
    <source>
        <dbReference type="ARBA" id="ARBA00022806"/>
    </source>
</evidence>
<dbReference type="InterPro" id="IPR014001">
    <property type="entry name" value="Helicase_ATP-bd"/>
</dbReference>
<dbReference type="GO" id="GO:0005759">
    <property type="term" value="C:mitochondrial matrix"/>
    <property type="evidence" value="ECO:0007669"/>
    <property type="project" value="TreeGrafter"/>
</dbReference>
<evidence type="ECO:0000259" key="3">
    <source>
        <dbReference type="PROSITE" id="PS51194"/>
    </source>
</evidence>
<dbReference type="GO" id="GO:0036121">
    <property type="term" value="F:double-stranded DNA helicase activity"/>
    <property type="evidence" value="ECO:0007669"/>
    <property type="project" value="TreeGrafter"/>
</dbReference>
<dbReference type="SMART" id="SM00487">
    <property type="entry name" value="DEXDc"/>
    <property type="match status" value="1"/>
</dbReference>
<gene>
    <name evidence="4" type="ORF">A1O5_04139</name>
</gene>
<dbReference type="SUPFAM" id="SSF52540">
    <property type="entry name" value="P-loop containing nucleoside triphosphate hydrolases"/>
    <property type="match status" value="1"/>
</dbReference>
<evidence type="ECO:0000313" key="5">
    <source>
        <dbReference type="Proteomes" id="UP000019471"/>
    </source>
</evidence>
<dbReference type="InterPro" id="IPR027417">
    <property type="entry name" value="P-loop_NTPase"/>
</dbReference>
<dbReference type="Gene3D" id="3.40.50.300">
    <property type="entry name" value="P-loop containing nucleotide triphosphate hydrolases"/>
    <property type="match status" value="2"/>
</dbReference>
<dbReference type="GO" id="GO:0005524">
    <property type="term" value="F:ATP binding"/>
    <property type="evidence" value="ECO:0007669"/>
    <property type="project" value="InterPro"/>
</dbReference>
<keyword evidence="1" id="KW-0547">Nucleotide-binding</keyword>
<sequence>MITSSRWLFALTRPAKCLLRPNLAHRSLATVVSPSPPVVRDEGIQLREYQEECIQSVLSYLRKGHKRLGISLATGSGKTVIFTQLINRVEPSSRIAQQTLILAHRRELVEQAARHCERAYPGKSIDIEMGDIHASGAADITVASVRSMVSGERLSKYDPEKFKLVLVDEAHHIVAPGYLQVLQHFGLEKQRSPSPALVGVSATFSRFDGLKLGAAIDHIVYHKDYIDMIGEKWLSDVIFTTVRSKADISRVRSGTDGDFRARQLSAAVNTEVTNEITVKAWMEEARDRKSTLVFCVDLNHVASLTSTFRKYGINAQYITGNTKRQVRGERLEAFKNREFPVLLNCGVFTEGTDVPNIDCVLLARPTKSRNLLVQMIGRGMRLHPGKNDCHVIDMVASLETGIVTVPTLFGLDPSEMVKSAKVDDLKGLRDSRTVKETSTGISGCLVGSNGISGDHHLDFTRYDSVHDLIEDTSGERHLRATSPNAWVQIDSHKYVLAAKGGILTLERRLPADISQSESNSDSGADDASFVVVWKHSLPPTETSKSPWSRPRTVATAATLSDALHAADTFAAQKFERIFIATSSSWRKLPASQGQLDFLNRLREVSDEEPLTERDLTKGQAGDMITKVKFGARGRFDKLMREKRGVEKGLERERRVKEMRQREVVRVGPVET</sequence>
<dbReference type="PROSITE" id="PS51194">
    <property type="entry name" value="HELICASE_CTER"/>
    <property type="match status" value="1"/>
</dbReference>
<keyword evidence="5" id="KW-1185">Reference proteome</keyword>
<dbReference type="Pfam" id="PF00271">
    <property type="entry name" value="Helicase_C"/>
    <property type="match status" value="1"/>
</dbReference>
<dbReference type="GO" id="GO:0016787">
    <property type="term" value="F:hydrolase activity"/>
    <property type="evidence" value="ECO:0007669"/>
    <property type="project" value="InterPro"/>
</dbReference>
<dbReference type="GO" id="GO:0000403">
    <property type="term" value="F:Y-form DNA binding"/>
    <property type="evidence" value="ECO:0007669"/>
    <property type="project" value="TreeGrafter"/>
</dbReference>
<keyword evidence="1" id="KW-0067">ATP-binding</keyword>
<evidence type="ECO:0000313" key="4">
    <source>
        <dbReference type="EMBL" id="EXJ72990.1"/>
    </source>
</evidence>
<dbReference type="SMART" id="SM00490">
    <property type="entry name" value="HELICc"/>
    <property type="match status" value="1"/>
</dbReference>
<dbReference type="STRING" id="1182543.W9X6N6"/>
<dbReference type="GeneID" id="19188864"/>
<dbReference type="RefSeq" id="XP_007742937.1">
    <property type="nucleotide sequence ID" value="XM_007744747.1"/>
</dbReference>
<dbReference type="GO" id="GO:0032042">
    <property type="term" value="P:mitochondrial DNA metabolic process"/>
    <property type="evidence" value="ECO:0007669"/>
    <property type="project" value="TreeGrafter"/>
</dbReference>
<dbReference type="PANTHER" id="PTHR47396:SF1">
    <property type="entry name" value="ATP-DEPENDENT HELICASE IRC3-RELATED"/>
    <property type="match status" value="1"/>
</dbReference>
<dbReference type="GO" id="GO:0061749">
    <property type="term" value="F:forked DNA-dependent helicase activity"/>
    <property type="evidence" value="ECO:0007669"/>
    <property type="project" value="TreeGrafter"/>
</dbReference>
<dbReference type="Proteomes" id="UP000019471">
    <property type="component" value="Unassembled WGS sequence"/>
</dbReference>
<dbReference type="Pfam" id="PF04851">
    <property type="entry name" value="ResIII"/>
    <property type="match status" value="1"/>
</dbReference>
<feature type="domain" description="Helicase ATP-binding" evidence="2">
    <location>
        <begin position="59"/>
        <end position="222"/>
    </location>
</feature>
<feature type="domain" description="Helicase C-terminal" evidence="3">
    <location>
        <begin position="277"/>
        <end position="425"/>
    </location>
</feature>
<dbReference type="GO" id="GO:0070125">
    <property type="term" value="P:mitochondrial translational elongation"/>
    <property type="evidence" value="ECO:0007669"/>
    <property type="project" value="TreeGrafter"/>
</dbReference>
<name>W9X6N6_9EURO</name>
<dbReference type="InterPro" id="IPR001650">
    <property type="entry name" value="Helicase_C-like"/>
</dbReference>
<evidence type="ECO:0008006" key="6">
    <source>
        <dbReference type="Google" id="ProtNLM"/>
    </source>
</evidence>
<reference evidence="4 5" key="1">
    <citation type="submission" date="2013-03" db="EMBL/GenBank/DDBJ databases">
        <title>The Genome Sequence of Cladophialophora psammophila CBS 110553.</title>
        <authorList>
            <consortium name="The Broad Institute Genomics Platform"/>
            <person name="Cuomo C."/>
            <person name="de Hoog S."/>
            <person name="Gorbushina A."/>
            <person name="Walker B."/>
            <person name="Young S.K."/>
            <person name="Zeng Q."/>
            <person name="Gargeya S."/>
            <person name="Fitzgerald M."/>
            <person name="Haas B."/>
            <person name="Abouelleil A."/>
            <person name="Allen A.W."/>
            <person name="Alvarado L."/>
            <person name="Arachchi H.M."/>
            <person name="Berlin A.M."/>
            <person name="Chapman S.B."/>
            <person name="Gainer-Dewar J."/>
            <person name="Goldberg J."/>
            <person name="Griggs A."/>
            <person name="Gujja S."/>
            <person name="Hansen M."/>
            <person name="Howarth C."/>
            <person name="Imamovic A."/>
            <person name="Ireland A."/>
            <person name="Larimer J."/>
            <person name="McCowan C."/>
            <person name="Murphy C."/>
            <person name="Pearson M."/>
            <person name="Poon T.W."/>
            <person name="Priest M."/>
            <person name="Roberts A."/>
            <person name="Saif S."/>
            <person name="Shea T."/>
            <person name="Sisk P."/>
            <person name="Sykes S."/>
            <person name="Wortman J."/>
            <person name="Nusbaum C."/>
            <person name="Birren B."/>
        </authorList>
    </citation>
    <scope>NUCLEOTIDE SEQUENCE [LARGE SCALE GENOMIC DNA]</scope>
    <source>
        <strain evidence="4 5">CBS 110553</strain>
    </source>
</reference>
<protein>
    <recommendedName>
        <fullName evidence="6">DEAD/DEAH box helicase</fullName>
    </recommendedName>
</protein>
<organism evidence="4 5">
    <name type="scientific">Cladophialophora psammophila CBS 110553</name>
    <dbReference type="NCBI Taxonomy" id="1182543"/>
    <lineage>
        <taxon>Eukaryota</taxon>
        <taxon>Fungi</taxon>
        <taxon>Dikarya</taxon>
        <taxon>Ascomycota</taxon>
        <taxon>Pezizomycotina</taxon>
        <taxon>Eurotiomycetes</taxon>
        <taxon>Chaetothyriomycetidae</taxon>
        <taxon>Chaetothyriales</taxon>
        <taxon>Herpotrichiellaceae</taxon>
        <taxon>Cladophialophora</taxon>
    </lineage>
</organism>
<dbReference type="AlphaFoldDB" id="W9X6N6"/>
<comment type="caution">
    <text evidence="4">The sequence shown here is derived from an EMBL/GenBank/DDBJ whole genome shotgun (WGS) entry which is preliminary data.</text>
</comment>
<dbReference type="InterPro" id="IPR006935">
    <property type="entry name" value="Helicase/UvrB_N"/>
</dbReference>
<evidence type="ECO:0000259" key="2">
    <source>
        <dbReference type="PROSITE" id="PS51192"/>
    </source>
</evidence>
<dbReference type="InterPro" id="IPR050742">
    <property type="entry name" value="Helicase_Restrict-Modif_Enz"/>
</dbReference>
<keyword evidence="1" id="KW-0347">Helicase</keyword>
<proteinExistence type="predicted"/>
<dbReference type="PANTHER" id="PTHR47396">
    <property type="entry name" value="TYPE I RESTRICTION ENZYME ECOKI R PROTEIN"/>
    <property type="match status" value="1"/>
</dbReference>
<keyword evidence="1" id="KW-0378">Hydrolase</keyword>
<dbReference type="eggNOG" id="ENOG502QT4U">
    <property type="taxonomic scope" value="Eukaryota"/>
</dbReference>
<accession>W9X6N6</accession>